<sequence>MPCFHPISCWQSPSGKMFFNLANIDVPRSALTALKVPCGRCIGCRLERARKWAIRCVHEAQTCSESCFITLTYAEAPDSLRLDDLQKFFKRLRKAYPGKKIRYLACGEYGENFGRPHYHAVLFGIDFLRETVLRKVDTDTGVKTVRVSEKLEQIWQHGQTHVGAVTFDSCAYVASYCLKKITGPRAEAHYAGRKPEFITMSRRPGLGFEWYSKYGQQARDCDFIYANDSRCKPPRYYDGLTDKFDHALFVSIKKQRTRALKDIPREELLRLEKYHEVLQAKHQKRL</sequence>
<evidence type="ECO:0000313" key="2">
    <source>
        <dbReference type="EMBL" id="XCD05484.1"/>
    </source>
</evidence>
<proteinExistence type="predicted"/>
<protein>
    <submittedName>
        <fullName evidence="2">Replication initiator protein</fullName>
    </submittedName>
</protein>
<dbReference type="InterPro" id="IPR056906">
    <property type="entry name" value="ORF2/G2P_dom"/>
</dbReference>
<organism evidence="2">
    <name type="scientific">Dulem virus 147</name>
    <dbReference type="NCBI Taxonomy" id="3145624"/>
    <lineage>
        <taxon>Viruses</taxon>
        <taxon>Monodnaviria</taxon>
        <taxon>Sangervirae</taxon>
        <taxon>Phixviricota</taxon>
        <taxon>Malgrandaviricetes</taxon>
        <taxon>Petitvirales</taxon>
        <taxon>Microviridae</taxon>
        <taxon>Microvirus</taxon>
    </lineage>
</organism>
<dbReference type="EMBL" id="PP511565">
    <property type="protein sequence ID" value="XCD05484.1"/>
    <property type="molecule type" value="Genomic_DNA"/>
</dbReference>
<accession>A0AAU8B1P5</accession>
<name>A0AAU8B1P5_9VIRU</name>
<feature type="domain" description="Replication-associated protein ORF2/G2P" evidence="1">
    <location>
        <begin position="67"/>
        <end position="180"/>
    </location>
</feature>
<evidence type="ECO:0000259" key="1">
    <source>
        <dbReference type="Pfam" id="PF23343"/>
    </source>
</evidence>
<dbReference type="Pfam" id="PF23343">
    <property type="entry name" value="REP_ORF2-G2P"/>
    <property type="match status" value="1"/>
</dbReference>
<reference evidence="2" key="1">
    <citation type="submission" date="2024-03" db="EMBL/GenBank/DDBJ databases">
        <title>Diverse circular DNA viruses in blood, oral, and fecal samples of captive lemurs.</title>
        <authorList>
            <person name="Paietta E.N."/>
            <person name="Kraberger S."/>
            <person name="Lund M.C."/>
            <person name="Custer J.M."/>
            <person name="Vargas K.M."/>
            <person name="Ehmke E.E."/>
            <person name="Yoder A.D."/>
            <person name="Varsani A."/>
        </authorList>
    </citation>
    <scope>NUCLEOTIDE SEQUENCE</scope>
    <source>
        <strain evidence="2">Duke_24FS_92</strain>
    </source>
</reference>